<gene>
    <name evidence="1" type="ORF">RJ641_028541</name>
</gene>
<sequence length="102" mass="11147">MSSMVSTEFEGEMRNGCLFVVRCFECNIHWLAHESTKAFTIIVLPFSNVTNSLTISRLEGFGEDANPIMSIQLLLVLGSDVSGGMLKASPYTGLLFVIVLSI</sequence>
<evidence type="ECO:0000313" key="2">
    <source>
        <dbReference type="Proteomes" id="UP001370490"/>
    </source>
</evidence>
<reference evidence="1 2" key="1">
    <citation type="submission" date="2023-12" db="EMBL/GenBank/DDBJ databases">
        <title>A high-quality genome assembly for Dillenia turbinata (Dilleniales).</title>
        <authorList>
            <person name="Chanderbali A."/>
        </authorList>
    </citation>
    <scope>NUCLEOTIDE SEQUENCE [LARGE SCALE GENOMIC DNA]</scope>
    <source>
        <strain evidence="1">LSX21</strain>
        <tissue evidence="1">Leaf</tissue>
    </source>
</reference>
<proteinExistence type="predicted"/>
<dbReference type="EMBL" id="JBAMMX010000004">
    <property type="protein sequence ID" value="KAK6943164.1"/>
    <property type="molecule type" value="Genomic_DNA"/>
</dbReference>
<keyword evidence="2" id="KW-1185">Reference proteome</keyword>
<name>A0AAN8VZE2_9MAGN</name>
<protein>
    <submittedName>
        <fullName evidence="1">Uncharacterized protein</fullName>
    </submittedName>
</protein>
<accession>A0AAN8VZE2</accession>
<dbReference type="AlphaFoldDB" id="A0AAN8VZE2"/>
<evidence type="ECO:0000313" key="1">
    <source>
        <dbReference type="EMBL" id="KAK6943164.1"/>
    </source>
</evidence>
<organism evidence="1 2">
    <name type="scientific">Dillenia turbinata</name>
    <dbReference type="NCBI Taxonomy" id="194707"/>
    <lineage>
        <taxon>Eukaryota</taxon>
        <taxon>Viridiplantae</taxon>
        <taxon>Streptophyta</taxon>
        <taxon>Embryophyta</taxon>
        <taxon>Tracheophyta</taxon>
        <taxon>Spermatophyta</taxon>
        <taxon>Magnoliopsida</taxon>
        <taxon>eudicotyledons</taxon>
        <taxon>Gunneridae</taxon>
        <taxon>Pentapetalae</taxon>
        <taxon>Dilleniales</taxon>
        <taxon>Dilleniaceae</taxon>
        <taxon>Dillenia</taxon>
    </lineage>
</organism>
<dbReference type="Proteomes" id="UP001370490">
    <property type="component" value="Unassembled WGS sequence"/>
</dbReference>
<comment type="caution">
    <text evidence="1">The sequence shown here is derived from an EMBL/GenBank/DDBJ whole genome shotgun (WGS) entry which is preliminary data.</text>
</comment>